<evidence type="ECO:0000313" key="3">
    <source>
        <dbReference type="EMBL" id="PXZ02881.1"/>
    </source>
</evidence>
<organism evidence="3 4">
    <name type="scientific">Gilliamella apicola</name>
    <dbReference type="NCBI Taxonomy" id="1196095"/>
    <lineage>
        <taxon>Bacteria</taxon>
        <taxon>Pseudomonadati</taxon>
        <taxon>Pseudomonadota</taxon>
        <taxon>Gammaproteobacteria</taxon>
        <taxon>Orbales</taxon>
        <taxon>Orbaceae</taxon>
        <taxon>Gilliamella</taxon>
    </lineage>
</organism>
<dbReference type="InterPro" id="IPR050817">
    <property type="entry name" value="DjlA_DnaK_co-chaperone"/>
</dbReference>
<dbReference type="Pfam" id="PF00226">
    <property type="entry name" value="DnaJ"/>
    <property type="match status" value="1"/>
</dbReference>
<dbReference type="CDD" id="cd06257">
    <property type="entry name" value="DnaJ"/>
    <property type="match status" value="1"/>
</dbReference>
<dbReference type="AlphaFoldDB" id="A0A2V4DSH4"/>
<dbReference type="PANTHER" id="PTHR24074">
    <property type="entry name" value="CO-CHAPERONE PROTEIN DJLA"/>
    <property type="match status" value="1"/>
</dbReference>
<dbReference type="InterPro" id="IPR029024">
    <property type="entry name" value="TerB-like"/>
</dbReference>
<dbReference type="Gene3D" id="1.10.3680.10">
    <property type="entry name" value="TerB-like"/>
    <property type="match status" value="1"/>
</dbReference>
<dbReference type="NCBIfam" id="NF006948">
    <property type="entry name" value="PRK09430.1"/>
    <property type="match status" value="1"/>
</dbReference>
<evidence type="ECO:0000256" key="1">
    <source>
        <dbReference type="ARBA" id="ARBA00023186"/>
    </source>
</evidence>
<dbReference type="InterPro" id="IPR036869">
    <property type="entry name" value="J_dom_sf"/>
</dbReference>
<dbReference type="InterPro" id="IPR007791">
    <property type="entry name" value="DjlA_N"/>
</dbReference>
<dbReference type="SMART" id="SM00271">
    <property type="entry name" value="DnaJ"/>
    <property type="match status" value="1"/>
</dbReference>
<evidence type="ECO:0000259" key="2">
    <source>
        <dbReference type="PROSITE" id="PS50076"/>
    </source>
</evidence>
<dbReference type="PRINTS" id="PR00625">
    <property type="entry name" value="JDOMAIN"/>
</dbReference>
<reference evidence="3 4" key="1">
    <citation type="submission" date="2018-05" db="EMBL/GenBank/DDBJ databases">
        <title>Reference genomes for bee gut microbiota database.</title>
        <authorList>
            <person name="Ellegaard K.M."/>
        </authorList>
    </citation>
    <scope>NUCLEOTIDE SEQUENCE [LARGE SCALE GENOMIC DNA]</scope>
    <source>
        <strain evidence="3 4">ESL0177</strain>
    </source>
</reference>
<evidence type="ECO:0000313" key="4">
    <source>
        <dbReference type="Proteomes" id="UP000247483"/>
    </source>
</evidence>
<gene>
    <name evidence="3" type="ORF">DKK79_12580</name>
</gene>
<protein>
    <submittedName>
        <fullName evidence="3">Co-chaperone DjlA</fullName>
    </submittedName>
</protein>
<dbReference type="RefSeq" id="WP_110424386.1">
    <property type="nucleotide sequence ID" value="NZ_QGLP01000008.1"/>
</dbReference>
<dbReference type="CDD" id="cd07316">
    <property type="entry name" value="terB_like_DjlA"/>
    <property type="match status" value="1"/>
</dbReference>
<dbReference type="Pfam" id="PF05099">
    <property type="entry name" value="TerB"/>
    <property type="match status" value="1"/>
</dbReference>
<dbReference type="SUPFAM" id="SSF46565">
    <property type="entry name" value="Chaperone J-domain"/>
    <property type="match status" value="1"/>
</dbReference>
<feature type="domain" description="J" evidence="2">
    <location>
        <begin position="219"/>
        <end position="285"/>
    </location>
</feature>
<comment type="caution">
    <text evidence="3">The sequence shown here is derived from an EMBL/GenBank/DDBJ whole genome shotgun (WGS) entry which is preliminary data.</text>
</comment>
<dbReference type="Proteomes" id="UP000247483">
    <property type="component" value="Unassembled WGS sequence"/>
</dbReference>
<keyword evidence="1" id="KW-0143">Chaperone</keyword>
<dbReference type="InterPro" id="IPR001623">
    <property type="entry name" value="DnaJ_domain"/>
</dbReference>
<dbReference type="EMBL" id="QGLP01000008">
    <property type="protein sequence ID" value="PXZ02881.1"/>
    <property type="molecule type" value="Genomic_DNA"/>
</dbReference>
<name>A0A2V4DSH4_9GAMM</name>
<sequence>MSLIWSIIFGLILSSVLKSGWGFIIGLFIGPMLYQALGNKLTEKRTQSNPTLYLTIAFEVLGHLSKAKGVVTQDDINLARQFMDRLQLDTTSRQLAQQSFNRGKASDYPLRSRLRELFFQYRFRRNVLNIFCEQLIQAALVDGNLDEKESQILFIVADEFHIPRQQMVIYIQMMMGSFHFRQGYYDNQQNSQYQQNNQYNQSNHNGGYQSNSRQTDLQNAYKILGIDSSTDIPEIKRAYRKLMNEHHPDKLVSKGLPKEMLEAAKKRAQEIQAAYDLIKASRGFK</sequence>
<dbReference type="PROSITE" id="PS50076">
    <property type="entry name" value="DNAJ_2"/>
    <property type="match status" value="1"/>
</dbReference>
<dbReference type="Gene3D" id="1.10.287.110">
    <property type="entry name" value="DnaJ domain"/>
    <property type="match status" value="1"/>
</dbReference>
<accession>A0A2V4DSH4</accession>
<proteinExistence type="predicted"/>